<evidence type="ECO:0000313" key="12">
    <source>
        <dbReference type="EMBL" id="GAA3531001.1"/>
    </source>
</evidence>
<sequence length="315" mass="33681">MGIRAGHWDDWALEGLLGQKVETGQRVSLVVPARNEAATVGAVVSRVREALMDTVSLVDEVVVIDSDSDDDTYAVAESAGARVHRSAEIRPDLGTHPGKGEAMWKSLFVTSGDLVVFMDADLHDWDTHFVPGLLGPLLHHPEVQLVKGFYDRPGAEGPLEGGRVTELVARPLIALLFPSLAELVQPLAGEWAVRRTWFAGLSVPTGYAVELAALVDTVRAAGPSAIAQVDLGVRAHRHQALRDLGGMATQILAAALRRSGVSAPHPEWSGDAASDDQNGWGAADGEAVLRQYLRGLEPVERVVPTLERPAAEAYL</sequence>
<name>A0ABP6V9S8_9ACTN</name>
<comment type="catalytic activity">
    <reaction evidence="10">
        <text>an NDP-alpha-D-glucose + (2R)-3-phosphoglycerate = (2R)-2-O-(alpha-D-glucopyranosyl)-3-phospho-glycerate + a ribonucleoside 5'-diphosphate + H(+)</text>
        <dbReference type="Rhea" id="RHEA:47244"/>
        <dbReference type="ChEBI" id="CHEBI:15378"/>
        <dbReference type="ChEBI" id="CHEBI:57930"/>
        <dbReference type="ChEBI" id="CHEBI:58272"/>
        <dbReference type="ChEBI" id="CHEBI:62600"/>
        <dbReference type="ChEBI" id="CHEBI:76533"/>
        <dbReference type="EC" id="2.4.1.266"/>
    </reaction>
    <physiologicalReaction direction="left-to-right" evidence="10">
        <dbReference type="Rhea" id="RHEA:47245"/>
    </physiologicalReaction>
</comment>
<dbReference type="Proteomes" id="UP001500301">
    <property type="component" value="Unassembled WGS sequence"/>
</dbReference>
<accession>A0ABP6V9S8</accession>
<dbReference type="InterPro" id="IPR001173">
    <property type="entry name" value="Glyco_trans_2-like"/>
</dbReference>
<dbReference type="RefSeq" id="WP_218232939.1">
    <property type="nucleotide sequence ID" value="NZ_BAABBB010000009.1"/>
</dbReference>
<evidence type="ECO:0000256" key="7">
    <source>
        <dbReference type="ARBA" id="ARBA00039022"/>
    </source>
</evidence>
<comment type="cofactor">
    <cofactor evidence="2">
        <name>Mg(2+)</name>
        <dbReference type="ChEBI" id="CHEBI:18420"/>
    </cofactor>
</comment>
<evidence type="ECO:0000256" key="9">
    <source>
        <dbReference type="ARBA" id="ARBA00048689"/>
    </source>
</evidence>
<keyword evidence="4" id="KW-0328">Glycosyltransferase</keyword>
<feature type="domain" description="Glycosyltransferase 2-like" evidence="11">
    <location>
        <begin position="28"/>
        <end position="152"/>
    </location>
</feature>
<protein>
    <recommendedName>
        <fullName evidence="8">Glucosyl-3-phosphoglycerate synthase</fullName>
        <ecNumber evidence="7">2.4.1.266</ecNumber>
    </recommendedName>
</protein>
<keyword evidence="13" id="KW-1185">Reference proteome</keyword>
<dbReference type="InterPro" id="IPR050256">
    <property type="entry name" value="Glycosyltransferase_2"/>
</dbReference>
<comment type="caution">
    <text evidence="12">The sequence shown here is derived from an EMBL/GenBank/DDBJ whole genome shotgun (WGS) entry which is preliminary data.</text>
</comment>
<evidence type="ECO:0000256" key="6">
    <source>
        <dbReference type="ARBA" id="ARBA00022842"/>
    </source>
</evidence>
<keyword evidence="5" id="KW-0808">Transferase</keyword>
<dbReference type="NCBIfam" id="NF010496">
    <property type="entry name" value="PRK13915.1"/>
    <property type="match status" value="1"/>
</dbReference>
<evidence type="ECO:0000256" key="8">
    <source>
        <dbReference type="ARBA" id="ARBA00040894"/>
    </source>
</evidence>
<dbReference type="PANTHER" id="PTHR48090">
    <property type="entry name" value="UNDECAPRENYL-PHOSPHATE 4-DEOXY-4-FORMAMIDO-L-ARABINOSE TRANSFERASE-RELATED"/>
    <property type="match status" value="1"/>
</dbReference>
<dbReference type="EC" id="2.4.1.266" evidence="7"/>
<evidence type="ECO:0000256" key="4">
    <source>
        <dbReference type="ARBA" id="ARBA00022676"/>
    </source>
</evidence>
<organism evidence="12 13">
    <name type="scientific">Nocardioides daeguensis</name>
    <dbReference type="NCBI Taxonomy" id="908359"/>
    <lineage>
        <taxon>Bacteria</taxon>
        <taxon>Bacillati</taxon>
        <taxon>Actinomycetota</taxon>
        <taxon>Actinomycetes</taxon>
        <taxon>Propionibacteriales</taxon>
        <taxon>Nocardioidaceae</taxon>
        <taxon>Nocardioides</taxon>
    </lineage>
</organism>
<gene>
    <name evidence="12" type="ORF">GCM10022263_19490</name>
</gene>
<evidence type="ECO:0000256" key="3">
    <source>
        <dbReference type="ARBA" id="ARBA00006739"/>
    </source>
</evidence>
<comment type="cofactor">
    <cofactor evidence="1">
        <name>Mn(2+)</name>
        <dbReference type="ChEBI" id="CHEBI:29035"/>
    </cofactor>
</comment>
<evidence type="ECO:0000313" key="13">
    <source>
        <dbReference type="Proteomes" id="UP001500301"/>
    </source>
</evidence>
<reference evidence="13" key="1">
    <citation type="journal article" date="2019" name="Int. J. Syst. Evol. Microbiol.">
        <title>The Global Catalogue of Microorganisms (GCM) 10K type strain sequencing project: providing services to taxonomists for standard genome sequencing and annotation.</title>
        <authorList>
            <consortium name="The Broad Institute Genomics Platform"/>
            <consortium name="The Broad Institute Genome Sequencing Center for Infectious Disease"/>
            <person name="Wu L."/>
            <person name="Ma J."/>
        </authorList>
    </citation>
    <scope>NUCLEOTIDE SEQUENCE [LARGE SCALE GENOMIC DNA]</scope>
    <source>
        <strain evidence="13">JCM 17460</strain>
    </source>
</reference>
<comment type="similarity">
    <text evidence="3">Belongs to the glycosyltransferase 2 family.</text>
</comment>
<evidence type="ECO:0000256" key="5">
    <source>
        <dbReference type="ARBA" id="ARBA00022679"/>
    </source>
</evidence>
<dbReference type="Pfam" id="PF00535">
    <property type="entry name" value="Glycos_transf_2"/>
    <property type="match status" value="1"/>
</dbReference>
<dbReference type="EMBL" id="BAABBB010000009">
    <property type="protein sequence ID" value="GAA3531001.1"/>
    <property type="molecule type" value="Genomic_DNA"/>
</dbReference>
<evidence type="ECO:0000256" key="10">
    <source>
        <dbReference type="ARBA" id="ARBA00048997"/>
    </source>
</evidence>
<keyword evidence="6" id="KW-0460">Magnesium</keyword>
<evidence type="ECO:0000259" key="11">
    <source>
        <dbReference type="Pfam" id="PF00535"/>
    </source>
</evidence>
<comment type="catalytic activity">
    <reaction evidence="9">
        <text>(2R)-3-phosphoglycerate + UDP-alpha-D-glucose = (2R)-2-O-(alpha-D-glucopyranosyl)-3-phospho-glycerate + UDP + H(+)</text>
        <dbReference type="Rhea" id="RHEA:31319"/>
        <dbReference type="ChEBI" id="CHEBI:15378"/>
        <dbReference type="ChEBI" id="CHEBI:58223"/>
        <dbReference type="ChEBI" id="CHEBI:58272"/>
        <dbReference type="ChEBI" id="CHEBI:58885"/>
        <dbReference type="ChEBI" id="CHEBI:62600"/>
        <dbReference type="EC" id="2.4.1.266"/>
    </reaction>
    <physiologicalReaction direction="left-to-right" evidence="9">
        <dbReference type="Rhea" id="RHEA:31320"/>
    </physiologicalReaction>
</comment>
<evidence type="ECO:0000256" key="1">
    <source>
        <dbReference type="ARBA" id="ARBA00001936"/>
    </source>
</evidence>
<proteinExistence type="inferred from homology"/>
<dbReference type="PANTHER" id="PTHR48090:SF10">
    <property type="entry name" value="GLUCOSYL-3-PHOSPHOGLYCERATE SYNTHASE"/>
    <property type="match status" value="1"/>
</dbReference>
<evidence type="ECO:0000256" key="2">
    <source>
        <dbReference type="ARBA" id="ARBA00001946"/>
    </source>
</evidence>